<dbReference type="Proteomes" id="UP000035352">
    <property type="component" value="Chromosome"/>
</dbReference>
<sequence length="269" mass="29115">MKTGQPLLASFVQPPVGVPRASWARWGVFVAAAIAALPAIAAPVQVDYKVEWTHRYWLHNGFYVSTELGEPPAFLSVTFENTVLPPEPDTLAYRLGLPDSSRWDLLAASENGSTWVTQGQMNADFLTRLHHGTAVSRRGDGYSHGYGRAMSLEFLTADLLPVTSNHVWQLVSGQLGEYIGGQYQIQNWAMDDEGKMLWDENFYGLVSIVGAHAIPEPGSAALLGGGLALLVGLLRRRTEGGRLTDTMPVAISPRSATTRRAGACDASPP</sequence>
<dbReference type="KEGG" id="pbh:AAW51_0729"/>
<evidence type="ECO:0000313" key="2">
    <source>
        <dbReference type="Proteomes" id="UP000035352"/>
    </source>
</evidence>
<accession>A0A0G3BLJ3</accession>
<dbReference type="EMBL" id="CP011371">
    <property type="protein sequence ID" value="AKJ27420.1"/>
    <property type="molecule type" value="Genomic_DNA"/>
</dbReference>
<name>A0A0G3BLJ3_9BURK</name>
<gene>
    <name evidence="1" type="ORF">AAW51_0729</name>
</gene>
<keyword evidence="2" id="KW-1185">Reference proteome</keyword>
<evidence type="ECO:0008006" key="3">
    <source>
        <dbReference type="Google" id="ProtNLM"/>
    </source>
</evidence>
<reference evidence="1 2" key="1">
    <citation type="submission" date="2015-05" db="EMBL/GenBank/DDBJ databases">
        <authorList>
            <person name="Tang B."/>
            <person name="Yu Y."/>
        </authorList>
    </citation>
    <scope>NUCLEOTIDE SEQUENCE [LARGE SCALE GENOMIC DNA]</scope>
    <source>
        <strain evidence="1 2">DSM 7029</strain>
    </source>
</reference>
<proteinExistence type="predicted"/>
<dbReference type="NCBIfam" id="TIGR02595">
    <property type="entry name" value="PEP_CTERM"/>
    <property type="match status" value="1"/>
</dbReference>
<evidence type="ECO:0000313" key="1">
    <source>
        <dbReference type="EMBL" id="AKJ27420.1"/>
    </source>
</evidence>
<organism evidence="1 2">
    <name type="scientific">Caldimonas brevitalea</name>
    <dbReference type="NCBI Taxonomy" id="413882"/>
    <lineage>
        <taxon>Bacteria</taxon>
        <taxon>Pseudomonadati</taxon>
        <taxon>Pseudomonadota</taxon>
        <taxon>Betaproteobacteria</taxon>
        <taxon>Burkholderiales</taxon>
        <taxon>Sphaerotilaceae</taxon>
        <taxon>Caldimonas</taxon>
    </lineage>
</organism>
<dbReference type="InterPro" id="IPR013424">
    <property type="entry name" value="Ice-binding_C"/>
</dbReference>
<protein>
    <recommendedName>
        <fullName evidence="3">PEP-CTERM protein-sorting domain-containing protein</fullName>
    </recommendedName>
</protein>
<dbReference type="AlphaFoldDB" id="A0A0G3BLJ3"/>